<reference evidence="4" key="2">
    <citation type="journal article" date="2018" name="Nat. Commun.">
        <title>Tailed giant Tupanvirus possesses the most complete translational apparatus of the known virosphere.</title>
        <authorList>
            <person name="Abrahao J."/>
            <person name="Silva L."/>
            <person name="Silva L.S."/>
            <person name="Khalil J.Y.B."/>
            <person name="Rodrigues R."/>
            <person name="Arantes T."/>
            <person name="Assis F."/>
            <person name="Boratto P."/>
            <person name="Andrade M."/>
            <person name="Kroon E.G."/>
            <person name="Ribeiro B."/>
            <person name="Bergier I."/>
            <person name="Seligmann H."/>
            <person name="Ghigo E."/>
            <person name="Colson P."/>
            <person name="Levasseur A."/>
            <person name="Kroemer G."/>
            <person name="Raoult D."/>
            <person name="La Scola B."/>
        </authorList>
    </citation>
    <scope>NUCLEOTIDE SEQUENCE [LARGE SCALE GENOMIC DNA]</scope>
    <source>
        <strain evidence="4">Soda lake</strain>
    </source>
</reference>
<organism evidence="4">
    <name type="scientific">Tupanvirus soda lake</name>
    <dbReference type="NCBI Taxonomy" id="2126985"/>
    <lineage>
        <taxon>Viruses</taxon>
        <taxon>Varidnaviria</taxon>
        <taxon>Bamfordvirae</taxon>
        <taxon>Nucleocytoviricota</taxon>
        <taxon>Megaviricetes</taxon>
        <taxon>Imitervirales</taxon>
        <taxon>Mimiviridae</taxon>
        <taxon>Megamimivirinae</taxon>
        <taxon>Tupanvirus</taxon>
        <taxon>Tupanvirus salinum</taxon>
    </lineage>
</organism>
<keyword evidence="2" id="KW-0378">Hydrolase</keyword>
<dbReference type="InterPro" id="IPR004843">
    <property type="entry name" value="Calcineurin-like_PHP"/>
</dbReference>
<dbReference type="GeneID" id="80518796"/>
<proteinExistence type="predicted"/>
<sequence length="347" mass="40122">METDLIRFFFFGCWNDGGCKNNENLRNVINNIDNNKHLYEFGVILGDNVYNEKGNKFHDIEILKDGIECISNLNLPLYIALGNHDVTQCDIINEQAKKSSYWIFERNFYAIEFNKNDLNVKLIVIDTNLLADDKIYNSLTNSKNEPCNLPSNISNNRIEMLQFLENQLKDSGNYDWIIVAGHDPLASFKLKSKTKGPLAKAHIDILLNLMGRIPNLVYICADTHNFQYNTITSSDGLYMVNEVVSGTGGANPDVILPEFRNGVYNIQDLYNIKMHDTHEPYGYCDMTVNKDKIIFIYNNNVPFLQQHLYVIENKKLEQKGGMVKNTHYFKKYLKYKSKYEELKAMMD</sequence>
<dbReference type="SUPFAM" id="SSF56300">
    <property type="entry name" value="Metallo-dependent phosphatases"/>
    <property type="match status" value="1"/>
</dbReference>
<evidence type="ECO:0000313" key="4">
    <source>
        <dbReference type="EMBL" id="QKU35369.1"/>
    </source>
</evidence>
<accession>A0A6N1NLE2</accession>
<name>A0A6N1NLE2_9VIRU</name>
<dbReference type="RefSeq" id="YP_010782032.1">
    <property type="nucleotide sequence ID" value="NC_075039.1"/>
</dbReference>
<dbReference type="Gene3D" id="3.60.21.10">
    <property type="match status" value="1"/>
</dbReference>
<dbReference type="EMBL" id="KY523104">
    <property type="protein sequence ID" value="QKU35369.1"/>
    <property type="molecule type" value="Genomic_DNA"/>
</dbReference>
<dbReference type="PANTHER" id="PTHR10161:SF14">
    <property type="entry name" value="TARTRATE-RESISTANT ACID PHOSPHATASE TYPE 5"/>
    <property type="match status" value="1"/>
</dbReference>
<dbReference type="InterPro" id="IPR051558">
    <property type="entry name" value="Metallophosphoesterase_PAP"/>
</dbReference>
<evidence type="ECO:0000259" key="3">
    <source>
        <dbReference type="Pfam" id="PF00149"/>
    </source>
</evidence>
<dbReference type="Pfam" id="PF00149">
    <property type="entry name" value="Metallophos"/>
    <property type="match status" value="1"/>
</dbReference>
<dbReference type="InterPro" id="IPR029052">
    <property type="entry name" value="Metallo-depent_PP-like"/>
</dbReference>
<protein>
    <recommendedName>
        <fullName evidence="3">Calcineurin-like phosphoesterase domain-containing protein</fullName>
    </recommendedName>
</protein>
<dbReference type="KEGG" id="vg:80518796"/>
<evidence type="ECO:0000256" key="2">
    <source>
        <dbReference type="ARBA" id="ARBA00022801"/>
    </source>
</evidence>
<keyword evidence="1" id="KW-0732">Signal</keyword>
<reference evidence="4" key="1">
    <citation type="submission" date="2017-01" db="EMBL/GenBank/DDBJ databases">
        <authorList>
            <person name="Assis F.L."/>
            <person name="Abrahao J.S."/>
            <person name="Silva L."/>
            <person name="Khalil J.B."/>
            <person name="Rodrigues R."/>
            <person name="Silva L.S."/>
            <person name="Arantes T."/>
            <person name="Boratto P."/>
            <person name="Andrade M."/>
            <person name="Kroon E.G."/>
            <person name="Ribeiro B."/>
            <person name="Bergier I."/>
            <person name="Seligmann H."/>
            <person name="Ghigo E."/>
            <person name="Colson P."/>
            <person name="Levasseur A."/>
            <person name="Raoult D."/>
            <person name="Scola B.L."/>
        </authorList>
    </citation>
    <scope>NUCLEOTIDE SEQUENCE</scope>
    <source>
        <strain evidence="4">Soda lake</strain>
    </source>
</reference>
<evidence type="ECO:0000256" key="1">
    <source>
        <dbReference type="ARBA" id="ARBA00022729"/>
    </source>
</evidence>
<feature type="domain" description="Calcineurin-like phosphoesterase" evidence="3">
    <location>
        <begin position="7"/>
        <end position="189"/>
    </location>
</feature>
<dbReference type="PANTHER" id="PTHR10161">
    <property type="entry name" value="TARTRATE-RESISTANT ACID PHOSPHATASE TYPE 5"/>
    <property type="match status" value="1"/>
</dbReference>
<dbReference type="GO" id="GO:0016787">
    <property type="term" value="F:hydrolase activity"/>
    <property type="evidence" value="ECO:0007669"/>
    <property type="project" value="UniProtKB-KW"/>
</dbReference>